<dbReference type="STRING" id="576137.A0A1L7WGD5"/>
<keyword evidence="4" id="KW-0406">Ion transport</keyword>
<dbReference type="EMBL" id="FJOG01000002">
    <property type="protein sequence ID" value="CZR51834.1"/>
    <property type="molecule type" value="Genomic_DNA"/>
</dbReference>
<evidence type="ECO:0000313" key="5">
    <source>
        <dbReference type="EMBL" id="CZR51834.1"/>
    </source>
</evidence>
<dbReference type="GO" id="GO:0016020">
    <property type="term" value="C:membrane"/>
    <property type="evidence" value="ECO:0007669"/>
    <property type="project" value="UniProtKB-SubCell"/>
</dbReference>
<feature type="transmembrane region" description="Helical" evidence="4">
    <location>
        <begin position="71"/>
        <end position="90"/>
    </location>
</feature>
<name>A0A1L7WGD5_9HELO</name>
<evidence type="ECO:0000256" key="2">
    <source>
        <dbReference type="ARBA" id="ARBA00022989"/>
    </source>
</evidence>
<keyword evidence="1 4" id="KW-0812">Transmembrane</keyword>
<accession>A0A1L7WGD5</accession>
<keyword evidence="3 4" id="KW-0472">Membrane</keyword>
<dbReference type="GO" id="GO:0005375">
    <property type="term" value="F:copper ion transmembrane transporter activity"/>
    <property type="evidence" value="ECO:0007669"/>
    <property type="project" value="UniProtKB-UniRule"/>
</dbReference>
<proteinExistence type="inferred from homology"/>
<evidence type="ECO:0000313" key="6">
    <source>
        <dbReference type="Proteomes" id="UP000184330"/>
    </source>
</evidence>
<keyword evidence="6" id="KW-1185">Reference proteome</keyword>
<dbReference type="Proteomes" id="UP000184330">
    <property type="component" value="Unassembled WGS sequence"/>
</dbReference>
<evidence type="ECO:0000256" key="1">
    <source>
        <dbReference type="ARBA" id="ARBA00022692"/>
    </source>
</evidence>
<gene>
    <name evidence="5" type="ORF">PAC_01711</name>
</gene>
<organism evidence="5 6">
    <name type="scientific">Phialocephala subalpina</name>
    <dbReference type="NCBI Taxonomy" id="576137"/>
    <lineage>
        <taxon>Eukaryota</taxon>
        <taxon>Fungi</taxon>
        <taxon>Dikarya</taxon>
        <taxon>Ascomycota</taxon>
        <taxon>Pezizomycotina</taxon>
        <taxon>Leotiomycetes</taxon>
        <taxon>Helotiales</taxon>
        <taxon>Mollisiaceae</taxon>
        <taxon>Phialocephala</taxon>
        <taxon>Phialocephala fortinii species complex</taxon>
    </lineage>
</organism>
<dbReference type="InterPro" id="IPR007274">
    <property type="entry name" value="Cop_transporter"/>
</dbReference>
<dbReference type="OrthoDB" id="161814at2759"/>
<reference evidence="5 6" key="1">
    <citation type="submission" date="2016-03" db="EMBL/GenBank/DDBJ databases">
        <authorList>
            <person name="Ploux O."/>
        </authorList>
    </citation>
    <scope>NUCLEOTIDE SEQUENCE [LARGE SCALE GENOMIC DNA]</scope>
    <source>
        <strain evidence="5 6">UAMH 11012</strain>
    </source>
</reference>
<sequence>MNMETGIAAVSSTATSVVMIMATGTSAASATTTAMAMSMGGSSGCKLSMLLNWTTIDACFLFSAFHIRSSFVFFLACLGSFLLVISLELLRRFQREFDRYLRARKFVRHDKEYVLPEEVEEKLLDKGAESGEKGARKERWVLLYYADVYLTSSFCATGTAMVRCPDDFQKRPDD</sequence>
<keyword evidence="2 4" id="KW-1133">Transmembrane helix</keyword>
<keyword evidence="4" id="KW-0187">Copper transport</keyword>
<evidence type="ECO:0000256" key="3">
    <source>
        <dbReference type="ARBA" id="ARBA00023136"/>
    </source>
</evidence>
<comment type="subcellular location">
    <subcellularLocation>
        <location evidence="4">Membrane</location>
        <topology evidence="4">Multi-pass membrane protein</topology>
    </subcellularLocation>
</comment>
<keyword evidence="4" id="KW-0813">Transport</keyword>
<dbReference type="Pfam" id="PF04145">
    <property type="entry name" value="Ctr"/>
    <property type="match status" value="1"/>
</dbReference>
<dbReference type="AlphaFoldDB" id="A0A1L7WGD5"/>
<protein>
    <recommendedName>
        <fullName evidence="4">Copper transport protein</fullName>
    </recommendedName>
</protein>
<keyword evidence="4" id="KW-0186">Copper</keyword>
<evidence type="ECO:0000256" key="4">
    <source>
        <dbReference type="RuleBase" id="RU367022"/>
    </source>
</evidence>
<comment type="similarity">
    <text evidence="4">Belongs to the copper transporter (Ctr) (TC 1.A.56) family. SLC31A subfamily.</text>
</comment>